<reference evidence="2 3" key="1">
    <citation type="submission" date="2018-12" db="EMBL/GenBank/DDBJ databases">
        <authorList>
            <consortium name="Pathogen Informatics"/>
        </authorList>
    </citation>
    <scope>NUCLEOTIDE SEQUENCE [LARGE SCALE GENOMIC DNA]</scope>
    <source>
        <strain evidence="2 3">NCTC11466</strain>
    </source>
</reference>
<keyword evidence="3" id="KW-1185">Reference proteome</keyword>
<feature type="domain" description="ImpA N-terminal" evidence="1">
    <location>
        <begin position="17"/>
        <end position="140"/>
    </location>
</feature>
<dbReference type="InterPro" id="IPR010657">
    <property type="entry name" value="ImpA_N"/>
</dbReference>
<dbReference type="AlphaFoldDB" id="A0A447V5Z8"/>
<dbReference type="OrthoDB" id="9771118at2"/>
<evidence type="ECO:0000259" key="1">
    <source>
        <dbReference type="Pfam" id="PF06812"/>
    </source>
</evidence>
<gene>
    <name evidence="2" type="ORF">NCTC11466_03642</name>
</gene>
<proteinExistence type="predicted"/>
<evidence type="ECO:0000313" key="2">
    <source>
        <dbReference type="EMBL" id="VEC00460.1"/>
    </source>
</evidence>
<dbReference type="EMBL" id="LR134201">
    <property type="protein sequence ID" value="VEC00460.1"/>
    <property type="molecule type" value="Genomic_DNA"/>
</dbReference>
<dbReference type="KEGG" id="clap:NCTC11466_03642"/>
<dbReference type="RefSeq" id="WP_126357410.1">
    <property type="nucleotide sequence ID" value="NZ_LR134201.1"/>
</dbReference>
<dbReference type="PANTHER" id="PTHR37951">
    <property type="entry name" value="CYTOPLASMIC PROTEIN-RELATED"/>
    <property type="match status" value="1"/>
</dbReference>
<dbReference type="InterPro" id="IPR017740">
    <property type="entry name" value="TssA-like"/>
</dbReference>
<dbReference type="PANTHER" id="PTHR37951:SF1">
    <property type="entry name" value="TYPE VI SECRETION SYSTEM COMPONENT TSSA1"/>
    <property type="match status" value="1"/>
</dbReference>
<protein>
    <submittedName>
        <fullName evidence="2">Uncharacterized protein conserved in bacteria</fullName>
    </submittedName>
</protein>
<organism evidence="2 3">
    <name type="scientific">Cedecea lapagei</name>
    <dbReference type="NCBI Taxonomy" id="158823"/>
    <lineage>
        <taxon>Bacteria</taxon>
        <taxon>Pseudomonadati</taxon>
        <taxon>Pseudomonadota</taxon>
        <taxon>Gammaproteobacteria</taxon>
        <taxon>Enterobacterales</taxon>
        <taxon>Enterobacteriaceae</taxon>
        <taxon>Cedecea</taxon>
    </lineage>
</organism>
<accession>A0A447V5Z8</accession>
<name>A0A447V5Z8_9ENTR</name>
<sequence>MNQHDSLTCSDYYQSLMQPIPGDAPCGEALDYDPAFIMLQSRLQPKLGAEYGNFVEAAEPVNWTETERDCLALLQKSKDIRLMVILMRCRLRKKGLSAMAEGTEAILALLRTWPDDLHPQLLDEGEFDPMLRANAVAELEDLGGLLLDLRNQTLPKASGLQITVKEFERAHQVPREEGALSDEAVAAIIHEWHTSAREAIRPLTQAHHFLEQIKQTLAESLGHEAPELPVLSNILGMFSREFGSEAPAVETPLHKMPESVAEPAPTPVPYQDASAAPEAAWQPPAVAPRPARPASQKGINTRTEAIQRLQEIRSWFATTEPSSPLVPVLKYAEESIGKSFAELQKMYPPEIIAMLNQEKE</sequence>
<evidence type="ECO:0000313" key="3">
    <source>
        <dbReference type="Proteomes" id="UP000274122"/>
    </source>
</evidence>
<dbReference type="Proteomes" id="UP000274122">
    <property type="component" value="Chromosome"/>
</dbReference>
<dbReference type="Pfam" id="PF06812">
    <property type="entry name" value="ImpA_N"/>
    <property type="match status" value="1"/>
</dbReference>